<name>A0A3E1F103_9FLAO</name>
<gene>
    <name evidence="2" type="ORF">DXU93_00750</name>
</gene>
<evidence type="ECO:0000256" key="1">
    <source>
        <dbReference type="SAM" id="SignalP"/>
    </source>
</evidence>
<keyword evidence="3" id="KW-1185">Reference proteome</keyword>
<proteinExistence type="predicted"/>
<evidence type="ECO:0000313" key="3">
    <source>
        <dbReference type="Proteomes" id="UP000257127"/>
    </source>
</evidence>
<feature type="signal peptide" evidence="1">
    <location>
        <begin position="1"/>
        <end position="22"/>
    </location>
</feature>
<accession>A0A3E1F103</accession>
<dbReference type="EMBL" id="QURB01000001">
    <property type="protein sequence ID" value="RFC55496.1"/>
    <property type="molecule type" value="Genomic_DNA"/>
</dbReference>
<dbReference type="RefSeq" id="WP_116879333.1">
    <property type="nucleotide sequence ID" value="NZ_QURB01000001.1"/>
</dbReference>
<reference evidence="2 3" key="1">
    <citation type="submission" date="2018-08" db="EMBL/GenBank/DDBJ databases">
        <title>The draft genome squence of Brumimicrobium sp. N62.</title>
        <authorList>
            <person name="Du Z.-J."/>
            <person name="Luo H.-R."/>
        </authorList>
    </citation>
    <scope>NUCLEOTIDE SEQUENCE [LARGE SCALE GENOMIC DNA]</scope>
    <source>
        <strain evidence="2 3">N62</strain>
    </source>
</reference>
<keyword evidence="1" id="KW-0732">Signal</keyword>
<comment type="caution">
    <text evidence="2">The sequence shown here is derived from an EMBL/GenBank/DDBJ whole genome shotgun (WGS) entry which is preliminary data.</text>
</comment>
<organism evidence="2 3">
    <name type="scientific">Brumimicrobium aurantiacum</name>
    <dbReference type="NCBI Taxonomy" id="1737063"/>
    <lineage>
        <taxon>Bacteria</taxon>
        <taxon>Pseudomonadati</taxon>
        <taxon>Bacteroidota</taxon>
        <taxon>Flavobacteriia</taxon>
        <taxon>Flavobacteriales</taxon>
        <taxon>Crocinitomicaceae</taxon>
        <taxon>Brumimicrobium</taxon>
    </lineage>
</organism>
<dbReference type="OrthoDB" id="1467706at2"/>
<feature type="chain" id="PRO_5017657182" evidence="1">
    <location>
        <begin position="23"/>
        <end position="131"/>
    </location>
</feature>
<protein>
    <submittedName>
        <fullName evidence="2">Uncharacterized protein</fullName>
    </submittedName>
</protein>
<evidence type="ECO:0000313" key="2">
    <source>
        <dbReference type="EMBL" id="RFC55496.1"/>
    </source>
</evidence>
<dbReference type="PROSITE" id="PS51257">
    <property type="entry name" value="PROKAR_LIPOPROTEIN"/>
    <property type="match status" value="1"/>
</dbReference>
<dbReference type="AlphaFoldDB" id="A0A3E1F103"/>
<dbReference type="Proteomes" id="UP000257127">
    <property type="component" value="Unassembled WGS sequence"/>
</dbReference>
<sequence length="131" mass="15468">MKKLFFLVLIILLTGCSSKAYKMTSTMKDFMDSVYPNASYDIERRKVGYELTIVDGDSLNFQKNEEEIKKKTLCEFYKAYLVSGKYANSFSEFNVVYQNERTNWKSDTLTIIELSMIYEYWNEEDDLFGIK</sequence>